<keyword evidence="1" id="KW-0732">Signal</keyword>
<feature type="signal peptide" evidence="1">
    <location>
        <begin position="1"/>
        <end position="18"/>
    </location>
</feature>
<feature type="chain" id="PRO_5031018989" evidence="1">
    <location>
        <begin position="19"/>
        <end position="316"/>
    </location>
</feature>
<sequence>MKKYLMAGLLLIITSAHAGTPLTRSFEFLRTDFYPRTVATGGAFVTFSNDVGTMLVNPAGMALSEKPQYTFAVNKYLLDINGGLAGYTQRIEGLGVVSALISYINYGEFKETNSFARETGNTFSANDVSLNLSLSDMLQKGLSYGVTLKYIFSQIESYNASAVALDFGLLWQVPYDEGIRLGVAVNNLGTNFEYYGNVKDRLPLDIRLGFSKELAHLPLTIALSLNRLADPVESFGDYIKRFSVGGEFKLSENLRFRLGYDNALNRDLSDELRGTQFGGVSGGLALYYNNFRFDYAYSDYDLLGGTHRISLTGTLD</sequence>
<name>A0A7V1LLU9_CALAY</name>
<comment type="caution">
    <text evidence="2">The sequence shown here is derived from an EMBL/GenBank/DDBJ whole genome shotgun (WGS) entry which is preliminary data.</text>
</comment>
<dbReference type="EMBL" id="DRLD01000189">
    <property type="protein sequence ID" value="HED10401.1"/>
    <property type="molecule type" value="Genomic_DNA"/>
</dbReference>
<dbReference type="AlphaFoldDB" id="A0A7V1LLU9"/>
<dbReference type="Gene3D" id="2.40.160.60">
    <property type="entry name" value="Outer membrane protein transport protein (OMPP1/FadL/TodX)"/>
    <property type="match status" value="1"/>
</dbReference>
<proteinExistence type="predicted"/>
<dbReference type="NCBIfam" id="NF033709">
    <property type="entry name" value="PorV_fam"/>
    <property type="match status" value="1"/>
</dbReference>
<accession>A0A7V1LLU9</accession>
<gene>
    <name evidence="2" type="ORF">ENJ10_06910</name>
</gene>
<evidence type="ECO:0000313" key="2">
    <source>
        <dbReference type="EMBL" id="HED10401.1"/>
    </source>
</evidence>
<dbReference type="SUPFAM" id="SSF56935">
    <property type="entry name" value="Porins"/>
    <property type="match status" value="1"/>
</dbReference>
<protein>
    <submittedName>
        <fullName evidence="2">PorV/PorQ family protein</fullName>
    </submittedName>
</protein>
<dbReference type="Proteomes" id="UP000886005">
    <property type="component" value="Unassembled WGS sequence"/>
</dbReference>
<evidence type="ECO:0000256" key="1">
    <source>
        <dbReference type="SAM" id="SignalP"/>
    </source>
</evidence>
<organism evidence="2">
    <name type="scientific">Caldithrix abyssi</name>
    <dbReference type="NCBI Taxonomy" id="187145"/>
    <lineage>
        <taxon>Bacteria</taxon>
        <taxon>Pseudomonadati</taxon>
        <taxon>Calditrichota</taxon>
        <taxon>Calditrichia</taxon>
        <taxon>Calditrichales</taxon>
        <taxon>Calditrichaceae</taxon>
        <taxon>Caldithrix</taxon>
    </lineage>
</organism>
<reference evidence="2" key="1">
    <citation type="journal article" date="2020" name="mSystems">
        <title>Genome- and Community-Level Interaction Insights into Carbon Utilization and Element Cycling Functions of Hydrothermarchaeota in Hydrothermal Sediment.</title>
        <authorList>
            <person name="Zhou Z."/>
            <person name="Liu Y."/>
            <person name="Xu W."/>
            <person name="Pan J."/>
            <person name="Luo Z.H."/>
            <person name="Li M."/>
        </authorList>
    </citation>
    <scope>NUCLEOTIDE SEQUENCE [LARGE SCALE GENOMIC DNA]</scope>
    <source>
        <strain evidence="2">HyVt-456</strain>
    </source>
</reference>